<evidence type="ECO:0000259" key="2">
    <source>
        <dbReference type="PROSITE" id="PS52053"/>
    </source>
</evidence>
<evidence type="ECO:0000313" key="4">
    <source>
        <dbReference type="Proteomes" id="UP000254602"/>
    </source>
</evidence>
<keyword evidence="1" id="KW-0833">Ubl conjugation pathway</keyword>
<accession>A0A379KI86</accession>
<dbReference type="Proteomes" id="UP000254602">
    <property type="component" value="Unassembled WGS sequence"/>
</dbReference>
<evidence type="ECO:0000313" key="3">
    <source>
        <dbReference type="EMBL" id="SUD67672.1"/>
    </source>
</evidence>
<dbReference type="GO" id="GO:0005576">
    <property type="term" value="C:extracellular region"/>
    <property type="evidence" value="ECO:0007669"/>
    <property type="project" value="UniProtKB-UniRule"/>
</dbReference>
<dbReference type="GO" id="GO:0016567">
    <property type="term" value="P:protein ubiquitination"/>
    <property type="evidence" value="ECO:0007669"/>
    <property type="project" value="InterPro"/>
</dbReference>
<sequence length="111" mass="12601">MLSLLPLYQELTRTRIMRAGNTVIAGENIDVLSNALAQREFWQGFVRNLNPERFEALAAPYHEQLEAYERQAGESGEQQYLEHAAALMEALNSEERALYLALAKEAYGREA</sequence>
<keyword evidence="1" id="KW-0964">Secreted</keyword>
<gene>
    <name evidence="3" type="ORF">NCTC7914_01767</name>
</gene>
<reference evidence="3 4" key="1">
    <citation type="submission" date="2018-06" db="EMBL/GenBank/DDBJ databases">
        <authorList>
            <consortium name="Pathogen Informatics"/>
            <person name="Doyle S."/>
        </authorList>
    </citation>
    <scope>NUCLEOTIDE SEQUENCE [LARGE SCALE GENOMIC DNA]</scope>
    <source>
        <strain evidence="3 4">NCTC7914</strain>
    </source>
</reference>
<dbReference type="PROSITE" id="PS52053">
    <property type="entry name" value="NEL"/>
    <property type="match status" value="1"/>
</dbReference>
<feature type="domain" description="NEL" evidence="2">
    <location>
        <begin position="1"/>
        <end position="111"/>
    </location>
</feature>
<name>A0A379KI86_PSEPU</name>
<dbReference type="AlphaFoldDB" id="A0A379KI86"/>
<dbReference type="GO" id="GO:0004842">
    <property type="term" value="F:ubiquitin-protein transferase activity"/>
    <property type="evidence" value="ECO:0007669"/>
    <property type="project" value="InterPro"/>
</dbReference>
<comment type="caution">
    <text evidence="1">Lacks conserved residue(s) required for the propagation of feature annotation.</text>
</comment>
<protein>
    <submittedName>
        <fullName evidence="3">Leucine-rich repeat-containing protein</fullName>
    </submittedName>
</protein>
<dbReference type="EMBL" id="UGUY01000001">
    <property type="protein sequence ID" value="SUD67672.1"/>
    <property type="molecule type" value="Genomic_DNA"/>
</dbReference>
<organism evidence="3 4">
    <name type="scientific">Pseudomonas putida</name>
    <name type="common">Arthrobacter siderocapsulatus</name>
    <dbReference type="NCBI Taxonomy" id="303"/>
    <lineage>
        <taxon>Bacteria</taxon>
        <taxon>Pseudomonadati</taxon>
        <taxon>Pseudomonadota</taxon>
        <taxon>Gammaproteobacteria</taxon>
        <taxon>Pseudomonadales</taxon>
        <taxon>Pseudomonadaceae</taxon>
        <taxon>Pseudomonas</taxon>
    </lineage>
</organism>
<proteinExistence type="inferred from homology"/>
<evidence type="ECO:0000256" key="1">
    <source>
        <dbReference type="PROSITE-ProRule" id="PRU01398"/>
    </source>
</evidence>
<dbReference type="RefSeq" id="WP_196914255.1">
    <property type="nucleotide sequence ID" value="NZ_JABTYF010000010.1"/>
</dbReference>
<comment type="similarity">
    <text evidence="1">Belongs to the LRR-containing bacterial E3 ligase family.</text>
</comment>
<dbReference type="InterPro" id="IPR029487">
    <property type="entry name" value="NEL_dom"/>
</dbReference>
<keyword evidence="1" id="KW-1035">Host cytoplasm</keyword>